<organism evidence="4 5">
    <name type="scientific">Algoriphagus iocasae</name>
    <dbReference type="NCBI Taxonomy" id="1836499"/>
    <lineage>
        <taxon>Bacteria</taxon>
        <taxon>Pseudomonadati</taxon>
        <taxon>Bacteroidota</taxon>
        <taxon>Cytophagia</taxon>
        <taxon>Cytophagales</taxon>
        <taxon>Cyclobacteriaceae</taxon>
        <taxon>Algoriphagus</taxon>
    </lineage>
</organism>
<accession>A0A841MQ77</accession>
<dbReference type="PANTHER" id="PTHR43795:SF39">
    <property type="entry name" value="AMINOTRANSFERASE CLASS I_CLASSII DOMAIN-CONTAINING PROTEIN"/>
    <property type="match status" value="1"/>
</dbReference>
<evidence type="ECO:0000259" key="3">
    <source>
        <dbReference type="Pfam" id="PF00155"/>
    </source>
</evidence>
<comment type="similarity">
    <text evidence="2">Belongs to the class-I pyridoxal-phosphate-dependent aminotransferase family.</text>
</comment>
<name>A0A841MQ77_9BACT</name>
<keyword evidence="4" id="KW-0456">Lyase</keyword>
<dbReference type="RefSeq" id="WP_184492678.1">
    <property type="nucleotide sequence ID" value="NZ_JACIJO010000001.1"/>
</dbReference>
<dbReference type="Pfam" id="PF00155">
    <property type="entry name" value="Aminotran_1_2"/>
    <property type="match status" value="1"/>
</dbReference>
<dbReference type="InterPro" id="IPR015424">
    <property type="entry name" value="PyrdxlP-dep_Trfase"/>
</dbReference>
<dbReference type="GO" id="GO:0006520">
    <property type="term" value="P:amino acid metabolic process"/>
    <property type="evidence" value="ECO:0007669"/>
    <property type="project" value="TreeGrafter"/>
</dbReference>
<feature type="domain" description="Aminotransferase class I/classII large" evidence="3">
    <location>
        <begin position="45"/>
        <end position="429"/>
    </location>
</feature>
<dbReference type="PROSITE" id="PS00105">
    <property type="entry name" value="AA_TRANSFER_CLASS_1"/>
    <property type="match status" value="1"/>
</dbReference>
<dbReference type="Proteomes" id="UP000588604">
    <property type="component" value="Unassembled WGS sequence"/>
</dbReference>
<dbReference type="GO" id="GO:0016829">
    <property type="term" value="F:lyase activity"/>
    <property type="evidence" value="ECO:0007669"/>
    <property type="project" value="UniProtKB-KW"/>
</dbReference>
<keyword evidence="5" id="KW-1185">Reference proteome</keyword>
<dbReference type="EMBL" id="JACIJO010000001">
    <property type="protein sequence ID" value="MBB6324715.1"/>
    <property type="molecule type" value="Genomic_DNA"/>
</dbReference>
<comment type="cofactor">
    <cofactor evidence="2">
        <name>pyridoxal 5'-phosphate</name>
        <dbReference type="ChEBI" id="CHEBI:597326"/>
    </cofactor>
</comment>
<evidence type="ECO:0000256" key="2">
    <source>
        <dbReference type="RuleBase" id="RU000481"/>
    </source>
</evidence>
<dbReference type="InterPro" id="IPR015421">
    <property type="entry name" value="PyrdxlP-dep_Trfase_major"/>
</dbReference>
<comment type="caution">
    <text evidence="4">The sequence shown here is derived from an EMBL/GenBank/DDBJ whole genome shotgun (WGS) entry which is preliminary data.</text>
</comment>
<dbReference type="Gene3D" id="3.40.640.10">
    <property type="entry name" value="Type I PLP-dependent aspartate aminotransferase-like (Major domain)"/>
    <property type="match status" value="1"/>
</dbReference>
<dbReference type="InterPro" id="IPR004839">
    <property type="entry name" value="Aminotransferase_I/II_large"/>
</dbReference>
<dbReference type="PRINTS" id="PR00753">
    <property type="entry name" value="ACCSYNTHASE"/>
</dbReference>
<dbReference type="Gene3D" id="3.90.1150.10">
    <property type="entry name" value="Aspartate Aminotransferase, domain 1"/>
    <property type="match status" value="1"/>
</dbReference>
<dbReference type="PANTHER" id="PTHR43795">
    <property type="entry name" value="BIFUNCTIONAL ASPARTATE AMINOTRANSFERASE AND GLUTAMATE/ASPARTATE-PREPHENATE AMINOTRANSFERASE-RELATED"/>
    <property type="match status" value="1"/>
</dbReference>
<dbReference type="SUPFAM" id="SSF53383">
    <property type="entry name" value="PLP-dependent transferases"/>
    <property type="match status" value="1"/>
</dbReference>
<proteinExistence type="inferred from homology"/>
<dbReference type="EC" id="2.6.1.-" evidence="2"/>
<dbReference type="InterPro" id="IPR050478">
    <property type="entry name" value="Ethylene_sulfur-biosynth"/>
</dbReference>
<dbReference type="InterPro" id="IPR015422">
    <property type="entry name" value="PyrdxlP-dep_Trfase_small"/>
</dbReference>
<dbReference type="AlphaFoldDB" id="A0A841MQ77"/>
<dbReference type="GO" id="GO:0008483">
    <property type="term" value="F:transaminase activity"/>
    <property type="evidence" value="ECO:0007669"/>
    <property type="project" value="UniProtKB-KW"/>
</dbReference>
<keyword evidence="1" id="KW-0663">Pyridoxal phosphate</keyword>
<keyword evidence="2" id="KW-0032">Aminotransferase</keyword>
<evidence type="ECO:0000313" key="4">
    <source>
        <dbReference type="EMBL" id="MBB6324715.1"/>
    </source>
</evidence>
<dbReference type="GO" id="GO:0030170">
    <property type="term" value="F:pyridoxal phosphate binding"/>
    <property type="evidence" value="ECO:0007669"/>
    <property type="project" value="InterPro"/>
</dbReference>
<dbReference type="CDD" id="cd00609">
    <property type="entry name" value="AAT_like"/>
    <property type="match status" value="1"/>
</dbReference>
<reference evidence="4 5" key="1">
    <citation type="submission" date="2020-08" db="EMBL/GenBank/DDBJ databases">
        <title>Genomic Encyclopedia of Type Strains, Phase IV (KMG-IV): sequencing the most valuable type-strain genomes for metagenomic binning, comparative biology and taxonomic classification.</title>
        <authorList>
            <person name="Goeker M."/>
        </authorList>
    </citation>
    <scope>NUCLEOTIDE SEQUENCE [LARGE SCALE GENOMIC DNA]</scope>
    <source>
        <strain evidence="4 5">DSM 102044</strain>
    </source>
</reference>
<evidence type="ECO:0000256" key="1">
    <source>
        <dbReference type="ARBA" id="ARBA00022898"/>
    </source>
</evidence>
<dbReference type="InterPro" id="IPR004838">
    <property type="entry name" value="NHTrfase_class1_PyrdxlP-BS"/>
</dbReference>
<sequence length="440" mass="49996">MTIPTLSLKGISAAQTPARVDMEIYFEALGNRYHRDQNPTGTFPMNVAENHLCWDILREKIQQITRENDIPEWVASYGDPSGIPDFREATAIFLSKFLIKKPIDPNTLACSVGATSVIEMTAFLLANPDSTAVIPAPSYPVYTGDIGVFPGVKRYDLQTHLELEELKNGIPISIAQLEKSKEEIESSGSNFSMLILTSPDNPTGGIYSEKQLRTITDWCISHQIHLVVNEIYGLVRINHQHPDLIQDYPQPIEFISFGSIMQEYESPYLHLWHSFSKDFGISGFRIGTLHSYNEDLIKAYKNVGLGHSISNYTQWTLTEVLKDMDFLDSYFSAFQEALTESYLIVRSTLKELNIPFNPSYGSLFIWMDLSEFLKEKSAKSEEELWLNIYQKSGILLTPTAGFGHQKHGLYRIVITSFDHEDLQLAMKRLKDYVNAKRSSR</sequence>
<gene>
    <name evidence="4" type="ORF">FHS59_000330</name>
</gene>
<evidence type="ECO:0000313" key="5">
    <source>
        <dbReference type="Proteomes" id="UP000588604"/>
    </source>
</evidence>
<keyword evidence="2" id="KW-0808">Transferase</keyword>
<protein>
    <recommendedName>
        <fullName evidence="2">Aminotransferase</fullName>
        <ecNumber evidence="2">2.6.1.-</ecNumber>
    </recommendedName>
</protein>